<dbReference type="EMBL" id="LXND01000074">
    <property type="protein sequence ID" value="OAD63453.1"/>
    <property type="molecule type" value="Genomic_DNA"/>
</dbReference>
<dbReference type="RefSeq" id="WP_068807755.1">
    <property type="nucleotide sequence ID" value="NZ_CP158978.1"/>
</dbReference>
<proteinExistence type="predicted"/>
<reference evidence="2 3" key="1">
    <citation type="submission" date="2016-05" db="EMBL/GenBank/DDBJ databases">
        <title>Draft genome sequence of Pediococcus parvulus 2.6, a probiotic beta-glucan producer strain.</title>
        <authorList>
            <person name="Mohedano M.L."/>
            <person name="Perez-Ramos A."/>
            <person name="Duenas M.T."/>
            <person name="Lamontanara A."/>
            <person name="Orru L."/>
            <person name="Spano G."/>
            <person name="Capozzi V."/>
            <person name="Lopez P."/>
        </authorList>
    </citation>
    <scope>NUCLEOTIDE SEQUENCE [LARGE SCALE GENOMIC DNA]</scope>
    <source>
        <strain evidence="2 3">2.6</strain>
    </source>
</reference>
<evidence type="ECO:0000256" key="1">
    <source>
        <dbReference type="SAM" id="MobiDB-lite"/>
    </source>
</evidence>
<name>A0ABX2UE42_9LACO</name>
<evidence type="ECO:0000313" key="3">
    <source>
        <dbReference type="Proteomes" id="UP000077280"/>
    </source>
</evidence>
<sequence length="112" mass="13209">MSINKLEALRKKGNFTPAKPFSESREIPQKTKFKDKNDVKADETSDETSQYIPATNQRKTLKVSPKTKVEIEELKRYVKMEYNYEVIQFLIDNYVADHLSSSEKRRFKENTE</sequence>
<accession>A0ABX2UE42</accession>
<keyword evidence="3" id="KW-1185">Reference proteome</keyword>
<protein>
    <recommendedName>
        <fullName evidence="4">Replication-associated protein RepC</fullName>
    </recommendedName>
</protein>
<gene>
    <name evidence="2" type="ORF">A7K95_09495</name>
</gene>
<feature type="compositionally biased region" description="Polar residues" evidence="1">
    <location>
        <begin position="47"/>
        <end position="58"/>
    </location>
</feature>
<feature type="region of interest" description="Disordered" evidence="1">
    <location>
        <begin position="1"/>
        <end position="59"/>
    </location>
</feature>
<feature type="compositionally biased region" description="Basic and acidic residues" evidence="1">
    <location>
        <begin position="22"/>
        <end position="43"/>
    </location>
</feature>
<comment type="caution">
    <text evidence="2">The sequence shown here is derived from an EMBL/GenBank/DDBJ whole genome shotgun (WGS) entry which is preliminary data.</text>
</comment>
<organism evidence="2 3">
    <name type="scientific">Pediococcus parvulus</name>
    <dbReference type="NCBI Taxonomy" id="54062"/>
    <lineage>
        <taxon>Bacteria</taxon>
        <taxon>Bacillati</taxon>
        <taxon>Bacillota</taxon>
        <taxon>Bacilli</taxon>
        <taxon>Lactobacillales</taxon>
        <taxon>Lactobacillaceae</taxon>
        <taxon>Pediococcus</taxon>
    </lineage>
</organism>
<dbReference type="Proteomes" id="UP000077280">
    <property type="component" value="Unassembled WGS sequence"/>
</dbReference>
<evidence type="ECO:0000313" key="2">
    <source>
        <dbReference type="EMBL" id="OAD63453.1"/>
    </source>
</evidence>
<evidence type="ECO:0008006" key="4">
    <source>
        <dbReference type="Google" id="ProtNLM"/>
    </source>
</evidence>